<dbReference type="EMBL" id="JAELVR010000003">
    <property type="protein sequence ID" value="MBJ6370807.1"/>
    <property type="molecule type" value="Genomic_DNA"/>
</dbReference>
<feature type="chain" id="PRO_5035202097" evidence="1">
    <location>
        <begin position="23"/>
        <end position="177"/>
    </location>
</feature>
<proteinExistence type="predicted"/>
<dbReference type="AlphaFoldDB" id="A0A8J7J602"/>
<name>A0A8J7J602_9RHOB</name>
<keyword evidence="4" id="KW-1185">Reference proteome</keyword>
<accession>A0A8J7J602</accession>
<sequence>MLLPITLLVMAVALSPDAPANAQPNPDDLALVKEELARLQYLSFATEREYCGYLGETRDGLTVTPVVRGGHDGCTPVLPDSEMRLIASFHTHGAYDPDVPAEFPTAQDLLSDAQEGVDGYVATPGGRLWFIDGAAGHAVQICGLNCLPQDPDFNAGDDGVILQSYRLRDLLRMENSH</sequence>
<evidence type="ECO:0000256" key="1">
    <source>
        <dbReference type="SAM" id="SignalP"/>
    </source>
</evidence>
<dbReference type="Pfam" id="PF14220">
    <property type="entry name" value="DUF4329"/>
    <property type="match status" value="1"/>
</dbReference>
<feature type="domain" description="DUF4329" evidence="2">
    <location>
        <begin position="32"/>
        <end position="143"/>
    </location>
</feature>
<evidence type="ECO:0000313" key="3">
    <source>
        <dbReference type="EMBL" id="MBJ6370807.1"/>
    </source>
</evidence>
<organism evidence="3 4">
    <name type="scientific">Sedimentitalea arenosa</name>
    <dbReference type="NCBI Taxonomy" id="2798803"/>
    <lineage>
        <taxon>Bacteria</taxon>
        <taxon>Pseudomonadati</taxon>
        <taxon>Pseudomonadota</taxon>
        <taxon>Alphaproteobacteria</taxon>
        <taxon>Rhodobacterales</taxon>
        <taxon>Paracoccaceae</taxon>
        <taxon>Sedimentitalea</taxon>
    </lineage>
</organism>
<dbReference type="InterPro" id="IPR025479">
    <property type="entry name" value="DUF4329"/>
</dbReference>
<feature type="signal peptide" evidence="1">
    <location>
        <begin position="1"/>
        <end position="22"/>
    </location>
</feature>
<comment type="caution">
    <text evidence="3">The sequence shown here is derived from an EMBL/GenBank/DDBJ whole genome shotgun (WGS) entry which is preliminary data.</text>
</comment>
<keyword evidence="1" id="KW-0732">Signal</keyword>
<reference evidence="3" key="1">
    <citation type="submission" date="2020-12" db="EMBL/GenBank/DDBJ databases">
        <title>Sedimentitalea sp. nov., isolated from sand in Incheon.</title>
        <authorList>
            <person name="Kim W."/>
        </authorList>
    </citation>
    <scope>NUCLEOTIDE SEQUENCE</scope>
    <source>
        <strain evidence="3">CAU 1593</strain>
    </source>
</reference>
<protein>
    <submittedName>
        <fullName evidence="3">DUF4329 domain-containing protein</fullName>
    </submittedName>
</protein>
<gene>
    <name evidence="3" type="ORF">JF290_04670</name>
</gene>
<evidence type="ECO:0000313" key="4">
    <source>
        <dbReference type="Proteomes" id="UP000619079"/>
    </source>
</evidence>
<evidence type="ECO:0000259" key="2">
    <source>
        <dbReference type="Pfam" id="PF14220"/>
    </source>
</evidence>
<dbReference type="Proteomes" id="UP000619079">
    <property type="component" value="Unassembled WGS sequence"/>
</dbReference>
<dbReference type="RefSeq" id="WP_199023616.1">
    <property type="nucleotide sequence ID" value="NZ_JAELVR010000003.1"/>
</dbReference>